<reference evidence="1" key="1">
    <citation type="journal article" date="2014" name="Front. Microbiol.">
        <title>High frequency of phylogenetically diverse reductive dehalogenase-homologous genes in deep subseafloor sedimentary metagenomes.</title>
        <authorList>
            <person name="Kawai M."/>
            <person name="Futagami T."/>
            <person name="Toyoda A."/>
            <person name="Takaki Y."/>
            <person name="Nishi S."/>
            <person name="Hori S."/>
            <person name="Arai W."/>
            <person name="Tsubouchi T."/>
            <person name="Morono Y."/>
            <person name="Uchiyama I."/>
            <person name="Ito T."/>
            <person name="Fujiyama A."/>
            <person name="Inagaki F."/>
            <person name="Takami H."/>
        </authorList>
    </citation>
    <scope>NUCLEOTIDE SEQUENCE</scope>
    <source>
        <strain evidence="1">Expedition CK06-06</strain>
    </source>
</reference>
<dbReference type="AlphaFoldDB" id="X1V6L4"/>
<dbReference type="EMBL" id="BARW01025708">
    <property type="protein sequence ID" value="GAJ11567.1"/>
    <property type="molecule type" value="Genomic_DNA"/>
</dbReference>
<gene>
    <name evidence="1" type="ORF">S12H4_42077</name>
</gene>
<name>X1V6L4_9ZZZZ</name>
<comment type="caution">
    <text evidence="1">The sequence shown here is derived from an EMBL/GenBank/DDBJ whole genome shotgun (WGS) entry which is preliminary data.</text>
</comment>
<organism evidence="1">
    <name type="scientific">marine sediment metagenome</name>
    <dbReference type="NCBI Taxonomy" id="412755"/>
    <lineage>
        <taxon>unclassified sequences</taxon>
        <taxon>metagenomes</taxon>
        <taxon>ecological metagenomes</taxon>
    </lineage>
</organism>
<protein>
    <submittedName>
        <fullName evidence="1">Uncharacterized protein</fullName>
    </submittedName>
</protein>
<evidence type="ECO:0000313" key="1">
    <source>
        <dbReference type="EMBL" id="GAJ11567.1"/>
    </source>
</evidence>
<proteinExistence type="predicted"/>
<accession>X1V6L4</accession>
<feature type="non-terminal residue" evidence="1">
    <location>
        <position position="1"/>
    </location>
</feature>
<sequence length="141" mass="15582">VPGIALAAPPDEENPFVCPSVNPNNPNGMWLIGAHGAYYVIVPTRGHDGESKVHVKIPDHVEDQAQTSAGWGLYHKVPSYPYFEGMTMVLHPDGKEFILDEFGIDIGEAMMITVMMDDTPSWDEDTMTLYANVPLFSAAFW</sequence>